<dbReference type="AlphaFoldDB" id="A0A9P5TGE1"/>
<evidence type="ECO:0000256" key="1">
    <source>
        <dbReference type="SAM" id="Phobius"/>
    </source>
</evidence>
<keyword evidence="1" id="KW-0812">Transmembrane</keyword>
<feature type="transmembrane region" description="Helical" evidence="1">
    <location>
        <begin position="35"/>
        <end position="54"/>
    </location>
</feature>
<dbReference type="Proteomes" id="UP000724874">
    <property type="component" value="Unassembled WGS sequence"/>
</dbReference>
<keyword evidence="1" id="KW-1133">Transmembrane helix</keyword>
<keyword evidence="3" id="KW-1185">Reference proteome</keyword>
<keyword evidence="1" id="KW-0472">Membrane</keyword>
<sequence>MPSALYTHAHILWFTYHVYALLVSIISYASPSINFVAVVIHIFAPFCTTFIYVIPMPCSHPFSLSRKFWEKP</sequence>
<feature type="transmembrane region" description="Helical" evidence="1">
    <location>
        <begin position="12"/>
        <end position="29"/>
    </location>
</feature>
<protein>
    <submittedName>
        <fullName evidence="2">Uncharacterized protein</fullName>
    </submittedName>
</protein>
<evidence type="ECO:0000313" key="2">
    <source>
        <dbReference type="EMBL" id="KAF8874454.1"/>
    </source>
</evidence>
<name>A0A9P5TGE1_GYMJU</name>
<evidence type="ECO:0000313" key="3">
    <source>
        <dbReference type="Proteomes" id="UP000724874"/>
    </source>
</evidence>
<gene>
    <name evidence="2" type="ORF">CPB84DRAFT_1797439</name>
</gene>
<reference evidence="2" key="1">
    <citation type="submission" date="2020-11" db="EMBL/GenBank/DDBJ databases">
        <authorList>
            <consortium name="DOE Joint Genome Institute"/>
            <person name="Ahrendt S."/>
            <person name="Riley R."/>
            <person name="Andreopoulos W."/>
            <person name="LaButti K."/>
            <person name="Pangilinan J."/>
            <person name="Ruiz-duenas F.J."/>
            <person name="Barrasa J.M."/>
            <person name="Sanchez-Garcia M."/>
            <person name="Camarero S."/>
            <person name="Miyauchi S."/>
            <person name="Serrano A."/>
            <person name="Linde D."/>
            <person name="Babiker R."/>
            <person name="Drula E."/>
            <person name="Ayuso-Fernandez I."/>
            <person name="Pacheco R."/>
            <person name="Padilla G."/>
            <person name="Ferreira P."/>
            <person name="Barriuso J."/>
            <person name="Kellner H."/>
            <person name="Castanera R."/>
            <person name="Alfaro M."/>
            <person name="Ramirez L."/>
            <person name="Pisabarro A.G."/>
            <person name="Kuo A."/>
            <person name="Tritt A."/>
            <person name="Lipzen A."/>
            <person name="He G."/>
            <person name="Yan M."/>
            <person name="Ng V."/>
            <person name="Cullen D."/>
            <person name="Martin F."/>
            <person name="Rosso M.-N."/>
            <person name="Henrissat B."/>
            <person name="Hibbett D."/>
            <person name="Martinez A.T."/>
            <person name="Grigoriev I.V."/>
        </authorList>
    </citation>
    <scope>NUCLEOTIDE SEQUENCE</scope>
    <source>
        <strain evidence="2">AH 44721</strain>
    </source>
</reference>
<proteinExistence type="predicted"/>
<accession>A0A9P5TGE1</accession>
<organism evidence="2 3">
    <name type="scientific">Gymnopilus junonius</name>
    <name type="common">Spectacular rustgill mushroom</name>
    <name type="synonym">Gymnopilus spectabilis subsp. junonius</name>
    <dbReference type="NCBI Taxonomy" id="109634"/>
    <lineage>
        <taxon>Eukaryota</taxon>
        <taxon>Fungi</taxon>
        <taxon>Dikarya</taxon>
        <taxon>Basidiomycota</taxon>
        <taxon>Agaricomycotina</taxon>
        <taxon>Agaricomycetes</taxon>
        <taxon>Agaricomycetidae</taxon>
        <taxon>Agaricales</taxon>
        <taxon>Agaricineae</taxon>
        <taxon>Hymenogastraceae</taxon>
        <taxon>Gymnopilus</taxon>
    </lineage>
</organism>
<comment type="caution">
    <text evidence="2">The sequence shown here is derived from an EMBL/GenBank/DDBJ whole genome shotgun (WGS) entry which is preliminary data.</text>
</comment>
<dbReference type="EMBL" id="JADNYJ010000213">
    <property type="protein sequence ID" value="KAF8874454.1"/>
    <property type="molecule type" value="Genomic_DNA"/>
</dbReference>